<protein>
    <recommendedName>
        <fullName evidence="8">Cell division protein ZipA</fullName>
    </recommendedName>
</protein>
<evidence type="ECO:0000256" key="3">
    <source>
        <dbReference type="ARBA" id="ARBA00022618"/>
    </source>
</evidence>
<comment type="subcellular location">
    <subcellularLocation>
        <location evidence="9">Cell inner membrane</location>
        <topology evidence="9">Single-pass type I membrane protein</topology>
    </subcellularLocation>
</comment>
<keyword evidence="5" id="KW-1133">Transmembrane helix</keyword>
<dbReference type="EMBL" id="SHKX01000012">
    <property type="protein sequence ID" value="RZU44881.1"/>
    <property type="molecule type" value="Genomic_DNA"/>
</dbReference>
<dbReference type="RefSeq" id="WP_130412697.1">
    <property type="nucleotide sequence ID" value="NZ_SHKX01000012.1"/>
</dbReference>
<comment type="function">
    <text evidence="8">Essential cell division protein that stabilizes the FtsZ protofilaments by cross-linking them and that serves as a cytoplasmic membrane anchor for the Z ring. Also required for the recruitment to the septal ring of downstream cell division proteins.</text>
</comment>
<evidence type="ECO:0000313" key="12">
    <source>
        <dbReference type="Proteomes" id="UP000292423"/>
    </source>
</evidence>
<keyword evidence="2 9" id="KW-0997">Cell inner membrane</keyword>
<evidence type="ECO:0000256" key="9">
    <source>
        <dbReference type="RuleBase" id="RU003613"/>
    </source>
</evidence>
<dbReference type="NCBIfam" id="TIGR02205">
    <property type="entry name" value="septum_zipA"/>
    <property type="match status" value="1"/>
</dbReference>
<evidence type="ECO:0000313" key="11">
    <source>
        <dbReference type="EMBL" id="RZU44881.1"/>
    </source>
</evidence>
<dbReference type="SMART" id="SM00771">
    <property type="entry name" value="ZipA_C"/>
    <property type="match status" value="1"/>
</dbReference>
<reference evidence="11 12" key="1">
    <citation type="submission" date="2019-02" db="EMBL/GenBank/DDBJ databases">
        <title>Genomic Encyclopedia of Type Strains, Phase IV (KMG-IV): sequencing the most valuable type-strain genomes for metagenomic binning, comparative biology and taxonomic classification.</title>
        <authorList>
            <person name="Goeker M."/>
        </authorList>
    </citation>
    <scope>NUCLEOTIDE SEQUENCE [LARGE SCALE GENOMIC DNA]</scope>
    <source>
        <strain evidence="11 12">DSM 105135</strain>
    </source>
</reference>
<evidence type="ECO:0000256" key="5">
    <source>
        <dbReference type="ARBA" id="ARBA00022989"/>
    </source>
</evidence>
<evidence type="ECO:0000256" key="6">
    <source>
        <dbReference type="ARBA" id="ARBA00023136"/>
    </source>
</evidence>
<keyword evidence="12" id="KW-1185">Reference proteome</keyword>
<gene>
    <name evidence="11" type="ORF">EV700_1682</name>
</gene>
<dbReference type="SUPFAM" id="SSF64383">
    <property type="entry name" value="Cell-division protein ZipA, C-terminal domain"/>
    <property type="match status" value="1"/>
</dbReference>
<keyword evidence="7 8" id="KW-0131">Cell cycle</keyword>
<dbReference type="AlphaFoldDB" id="A0A4Q7Z506"/>
<dbReference type="InterPro" id="IPR007449">
    <property type="entry name" value="ZipA_FtsZ-bd_C"/>
</dbReference>
<evidence type="ECO:0000259" key="10">
    <source>
        <dbReference type="SMART" id="SM00771"/>
    </source>
</evidence>
<evidence type="ECO:0000256" key="8">
    <source>
        <dbReference type="RuleBase" id="RU003612"/>
    </source>
</evidence>
<keyword evidence="4 9" id="KW-0812">Transmembrane</keyword>
<dbReference type="Pfam" id="PF04354">
    <property type="entry name" value="ZipA_C"/>
    <property type="match status" value="1"/>
</dbReference>
<evidence type="ECO:0000256" key="4">
    <source>
        <dbReference type="ARBA" id="ARBA00022692"/>
    </source>
</evidence>
<dbReference type="Gene3D" id="3.30.1400.10">
    <property type="entry name" value="ZipA, C-terminal FtsZ-binding domain"/>
    <property type="match status" value="1"/>
</dbReference>
<dbReference type="GO" id="GO:0000917">
    <property type="term" value="P:division septum assembly"/>
    <property type="evidence" value="ECO:0007669"/>
    <property type="project" value="TreeGrafter"/>
</dbReference>
<dbReference type="PANTHER" id="PTHR38685:SF1">
    <property type="entry name" value="CELL DIVISION PROTEIN ZIPA"/>
    <property type="match status" value="1"/>
</dbReference>
<evidence type="ECO:0000256" key="1">
    <source>
        <dbReference type="ARBA" id="ARBA00022475"/>
    </source>
</evidence>
<name>A0A4Q7Z506_9GAMM</name>
<organism evidence="11 12">
    <name type="scientific">Fluviicoccus keumensis</name>
    <dbReference type="NCBI Taxonomy" id="1435465"/>
    <lineage>
        <taxon>Bacteria</taxon>
        <taxon>Pseudomonadati</taxon>
        <taxon>Pseudomonadota</taxon>
        <taxon>Gammaproteobacteria</taxon>
        <taxon>Moraxellales</taxon>
        <taxon>Moraxellaceae</taxon>
        <taxon>Fluviicoccus</taxon>
    </lineage>
</organism>
<dbReference type="InterPro" id="IPR036765">
    <property type="entry name" value="ZipA_FtsZ-bd_C_sf"/>
</dbReference>
<comment type="caution">
    <text evidence="11">The sequence shown here is derived from an EMBL/GenBank/DDBJ whole genome shotgun (WGS) entry which is preliminary data.</text>
</comment>
<dbReference type="Proteomes" id="UP000292423">
    <property type="component" value="Unassembled WGS sequence"/>
</dbReference>
<evidence type="ECO:0000256" key="7">
    <source>
        <dbReference type="ARBA" id="ARBA00023306"/>
    </source>
</evidence>
<dbReference type="InterPro" id="IPR011919">
    <property type="entry name" value="Cell_div_ZipA"/>
</dbReference>
<accession>A0A4Q7Z506</accession>
<feature type="domain" description="ZipA C-terminal FtsZ-binding" evidence="10">
    <location>
        <begin position="149"/>
        <end position="277"/>
    </location>
</feature>
<dbReference type="OrthoDB" id="7054914at2"/>
<dbReference type="GO" id="GO:0005886">
    <property type="term" value="C:plasma membrane"/>
    <property type="evidence" value="ECO:0007669"/>
    <property type="project" value="UniProtKB-SubCell"/>
</dbReference>
<keyword evidence="1 9" id="KW-1003">Cell membrane</keyword>
<keyword evidence="6 9" id="KW-0472">Membrane</keyword>
<dbReference type="GO" id="GO:0032153">
    <property type="term" value="C:cell division site"/>
    <property type="evidence" value="ECO:0007669"/>
    <property type="project" value="TreeGrafter"/>
</dbReference>
<sequence>MENWIWGAVAVALVVLAKTVWDYIRSTQDGADAVGTEEAVMTTDGLRVVSRAERRELARRGVSLAPVAAATVPEEAGHPVSVLHAEPANEEMDTVRLIVPARHEAEPAGNVISLELRKKAVPEDTIIGAEDDFVDPLALSQSQSRVVDAQDYVIVYVVPCHVPFDGERLLKSALSYGLRFGEMSMFHRHEHPSGHGEVLFSMARADDVGAFDLEAMAGEFIPALTLFMALPSQQPALAYDMMIDTARRIASELHGEVLDQNQNPLNRQLVEHYREDVLEYTRRQLMGVAVAV</sequence>
<comment type="similarity">
    <text evidence="8">Belongs to the ZipA family.</text>
</comment>
<proteinExistence type="inferred from homology"/>
<dbReference type="PANTHER" id="PTHR38685">
    <property type="entry name" value="CELL DIVISION PROTEIN ZIPA"/>
    <property type="match status" value="1"/>
</dbReference>
<keyword evidence="3 8" id="KW-0132">Cell division</keyword>
<evidence type="ECO:0000256" key="2">
    <source>
        <dbReference type="ARBA" id="ARBA00022519"/>
    </source>
</evidence>